<evidence type="ECO:0000313" key="2">
    <source>
        <dbReference type="Proteomes" id="UP001227268"/>
    </source>
</evidence>
<comment type="caution">
    <text evidence="1">The sequence shown here is derived from an EMBL/GenBank/DDBJ whole genome shotgun (WGS) entry which is preliminary data.</text>
</comment>
<accession>A0ACC2WCD5</accession>
<dbReference type="EMBL" id="JASBWT010000001">
    <property type="protein sequence ID" value="KAJ9109312.1"/>
    <property type="molecule type" value="Genomic_DNA"/>
</dbReference>
<keyword evidence="2" id="KW-1185">Reference proteome</keyword>
<name>A0ACC2WCD5_9TREE</name>
<dbReference type="Proteomes" id="UP001227268">
    <property type="component" value="Unassembled WGS sequence"/>
</dbReference>
<proteinExistence type="predicted"/>
<sequence length="95" mass="10549">MIDAQPSSATVASLIVLVTGHLVVDGNVEQPMPYSQMFQCLGLNERTNERTRDSKGRRKPGEHARRNAPGKGQGQVGKRALWDGWGCYNVKWRIA</sequence>
<reference evidence="1" key="1">
    <citation type="submission" date="2023-04" db="EMBL/GenBank/DDBJ databases">
        <title>Draft Genome sequencing of Naganishia species isolated from polar environments using Oxford Nanopore Technology.</title>
        <authorList>
            <person name="Leo P."/>
            <person name="Venkateswaran K."/>
        </authorList>
    </citation>
    <scope>NUCLEOTIDE SEQUENCE</scope>
    <source>
        <strain evidence="1">MNA-CCFEE 5423</strain>
    </source>
</reference>
<evidence type="ECO:0000313" key="1">
    <source>
        <dbReference type="EMBL" id="KAJ9109312.1"/>
    </source>
</evidence>
<gene>
    <name evidence="1" type="ORF">QFC21_000641</name>
</gene>
<organism evidence="1 2">
    <name type="scientific">Naganishia friedmannii</name>
    <dbReference type="NCBI Taxonomy" id="89922"/>
    <lineage>
        <taxon>Eukaryota</taxon>
        <taxon>Fungi</taxon>
        <taxon>Dikarya</taxon>
        <taxon>Basidiomycota</taxon>
        <taxon>Agaricomycotina</taxon>
        <taxon>Tremellomycetes</taxon>
        <taxon>Filobasidiales</taxon>
        <taxon>Filobasidiaceae</taxon>
        <taxon>Naganishia</taxon>
    </lineage>
</organism>
<protein>
    <submittedName>
        <fullName evidence="1">Uncharacterized protein</fullName>
    </submittedName>
</protein>